<dbReference type="Proteomes" id="UP000533639">
    <property type="component" value="Unassembled WGS sequence"/>
</dbReference>
<accession>A0A9N8J012</accession>
<gene>
    <name evidence="1" type="ORF">FLAPXU55_00546</name>
</gene>
<proteinExistence type="predicted"/>
<dbReference type="EMBL" id="CAIJDE010000028">
    <property type="protein sequence ID" value="CAC9972867.1"/>
    <property type="molecule type" value="Genomic_DNA"/>
</dbReference>
<protein>
    <submittedName>
        <fullName evidence="1">Uncharacterized protein</fullName>
    </submittedName>
</protein>
<organism evidence="1 2">
    <name type="scientific">Flavobacterium panici</name>
    <dbReference type="NCBI Taxonomy" id="2654843"/>
    <lineage>
        <taxon>Bacteria</taxon>
        <taxon>Pseudomonadati</taxon>
        <taxon>Bacteroidota</taxon>
        <taxon>Flavobacteriia</taxon>
        <taxon>Flavobacteriales</taxon>
        <taxon>Flavobacteriaceae</taxon>
        <taxon>Flavobacterium</taxon>
    </lineage>
</organism>
<dbReference type="AlphaFoldDB" id="A0A9N8J012"/>
<dbReference type="RefSeq" id="WP_053471076.1">
    <property type="nucleotide sequence ID" value="NZ_CAIJDE010000028.1"/>
</dbReference>
<comment type="caution">
    <text evidence="1">The sequence shown here is derived from an EMBL/GenBank/DDBJ whole genome shotgun (WGS) entry which is preliminary data.</text>
</comment>
<reference evidence="1 2" key="1">
    <citation type="submission" date="2020-06" db="EMBL/GenBank/DDBJ databases">
        <authorList>
            <person name="Criscuolo A."/>
        </authorList>
    </citation>
    <scope>NUCLEOTIDE SEQUENCE [LARGE SCALE GENOMIC DNA]</scope>
    <source>
        <strain evidence="1">PXU-55</strain>
    </source>
</reference>
<sequence>MGIFDFLKTKKVNDETFNSSQFQNEILAFALWKFNETNDYYKVEKELWGIQDFDLSEKQIKIIIEKLKVFNEKKN</sequence>
<name>A0A9N8J012_9FLAO</name>
<evidence type="ECO:0000313" key="1">
    <source>
        <dbReference type="EMBL" id="CAC9972867.1"/>
    </source>
</evidence>
<evidence type="ECO:0000313" key="2">
    <source>
        <dbReference type="Proteomes" id="UP000533639"/>
    </source>
</evidence>
<keyword evidence="2" id="KW-1185">Reference proteome</keyword>